<evidence type="ECO:0000313" key="4">
    <source>
        <dbReference type="Proteomes" id="UP000823941"/>
    </source>
</evidence>
<dbReference type="InterPro" id="IPR036179">
    <property type="entry name" value="Ig-like_dom_sf"/>
</dbReference>
<comment type="caution">
    <text evidence="3">The sequence shown here is derived from an EMBL/GenBank/DDBJ whole genome shotgun (WGS) entry which is preliminary data.</text>
</comment>
<gene>
    <name evidence="3" type="ORF">JYU34_012970</name>
</gene>
<dbReference type="Proteomes" id="UP000823941">
    <property type="component" value="Chromosome 17"/>
</dbReference>
<dbReference type="InterPro" id="IPR007110">
    <property type="entry name" value="Ig-like_dom"/>
</dbReference>
<feature type="chain" id="PRO_5046576909" description="Ig-like domain-containing protein" evidence="1">
    <location>
        <begin position="16"/>
        <end position="275"/>
    </location>
</feature>
<feature type="signal peptide" evidence="1">
    <location>
        <begin position="1"/>
        <end position="15"/>
    </location>
</feature>
<dbReference type="InterPro" id="IPR013783">
    <property type="entry name" value="Ig-like_fold"/>
</dbReference>
<sequence length="275" mass="30952">MKFLCILLLFAITSAYEITQLLVPLHADPRRAAELSCHFTMDEHRLHSVKWYRDMNEIFRYNPSQKPPIRLFNVSGIMVQSGECAAEWCAVRVMPPPVATRAAYTCEISTEGPKFLIARQTKYMTVSAMGDRAPVISGAPPLVRPGDQLMLNCSSDYSLPPSNINWYIDGELQKPEPWEQAVVSSPREGGLRASWRVLRVTAPARGSGALRVTCEAELPLEPPLLRDSSVLITVHSHTHPDKYVANRGQSSVLSLHLLKLSLIWTFMEIYRYMSL</sequence>
<dbReference type="PANTHER" id="PTHR21261:SF15">
    <property type="entry name" value="BEATEN PATH IIIA, ISOFORM D-RELATED"/>
    <property type="match status" value="1"/>
</dbReference>
<dbReference type="Gene3D" id="2.60.40.10">
    <property type="entry name" value="Immunoglobulins"/>
    <property type="match status" value="1"/>
</dbReference>
<evidence type="ECO:0000259" key="2">
    <source>
        <dbReference type="PROSITE" id="PS50835"/>
    </source>
</evidence>
<protein>
    <recommendedName>
        <fullName evidence="2">Ig-like domain-containing protein</fullName>
    </recommendedName>
</protein>
<keyword evidence="4" id="KW-1185">Reference proteome</keyword>
<dbReference type="SUPFAM" id="SSF48726">
    <property type="entry name" value="Immunoglobulin"/>
    <property type="match status" value="2"/>
</dbReference>
<dbReference type="PANTHER" id="PTHR21261">
    <property type="entry name" value="BEAT PROTEIN"/>
    <property type="match status" value="1"/>
</dbReference>
<dbReference type="PROSITE" id="PS50835">
    <property type="entry name" value="IG_LIKE"/>
    <property type="match status" value="1"/>
</dbReference>
<evidence type="ECO:0000313" key="3">
    <source>
        <dbReference type="EMBL" id="KAG7302974.1"/>
    </source>
</evidence>
<proteinExistence type="predicted"/>
<accession>A0ABQ7QDZ2</accession>
<dbReference type="EMBL" id="JAHIBW010000017">
    <property type="protein sequence ID" value="KAG7302974.1"/>
    <property type="molecule type" value="Genomic_DNA"/>
</dbReference>
<organism evidence="3 4">
    <name type="scientific">Plutella xylostella</name>
    <name type="common">Diamondback moth</name>
    <name type="synonym">Plutella maculipennis</name>
    <dbReference type="NCBI Taxonomy" id="51655"/>
    <lineage>
        <taxon>Eukaryota</taxon>
        <taxon>Metazoa</taxon>
        <taxon>Ecdysozoa</taxon>
        <taxon>Arthropoda</taxon>
        <taxon>Hexapoda</taxon>
        <taxon>Insecta</taxon>
        <taxon>Pterygota</taxon>
        <taxon>Neoptera</taxon>
        <taxon>Endopterygota</taxon>
        <taxon>Lepidoptera</taxon>
        <taxon>Glossata</taxon>
        <taxon>Ditrysia</taxon>
        <taxon>Yponomeutoidea</taxon>
        <taxon>Plutellidae</taxon>
        <taxon>Plutella</taxon>
    </lineage>
</organism>
<name>A0ABQ7QDZ2_PLUXY</name>
<feature type="domain" description="Ig-like" evidence="2">
    <location>
        <begin position="134"/>
        <end position="217"/>
    </location>
</feature>
<keyword evidence="1" id="KW-0732">Signal</keyword>
<reference evidence="3 4" key="1">
    <citation type="submission" date="2021-06" db="EMBL/GenBank/DDBJ databases">
        <title>A haploid diamondback moth (Plutella xylostella L.) genome assembly resolves 31 chromosomes and identifies a diamide resistance mutation.</title>
        <authorList>
            <person name="Ward C.M."/>
            <person name="Perry K.D."/>
            <person name="Baker G."/>
            <person name="Powis K."/>
            <person name="Heckel D.G."/>
            <person name="Baxter S.W."/>
        </authorList>
    </citation>
    <scope>NUCLEOTIDE SEQUENCE [LARGE SCALE GENOMIC DNA]</scope>
    <source>
        <strain evidence="3 4">LV</strain>
        <tissue evidence="3">Single pupa</tissue>
    </source>
</reference>
<evidence type="ECO:0000256" key="1">
    <source>
        <dbReference type="SAM" id="SignalP"/>
    </source>
</evidence>